<sequence length="31" mass="3358">MPPSQLIAGSSKDSFDNCMNRRYGGGSRPVE</sequence>
<evidence type="ECO:0000313" key="4">
    <source>
        <dbReference type="EMBL" id="EXA31788.1"/>
    </source>
</evidence>
<dbReference type="Proteomes" id="UP000030751">
    <property type="component" value="Unassembled WGS sequence"/>
</dbReference>
<reference evidence="4" key="2">
    <citation type="submission" date="2012-05" db="EMBL/GenBank/DDBJ databases">
        <title>Annotation of the Genome Sequence of Fusarium oxysporum HDV247.</title>
        <authorList>
            <consortium name="The Broad Institute Genomics Platform"/>
            <person name="Ma L.-J."/>
            <person name="Corby-Kistler H."/>
            <person name="Broz K."/>
            <person name="Gale L.R."/>
            <person name="Jonkers W."/>
            <person name="O'Donnell K."/>
            <person name="Ploetz R."/>
            <person name="Steinberg C."/>
            <person name="Schwartz D.C."/>
            <person name="VanEtten H."/>
            <person name="Zhou S."/>
            <person name="Young S.K."/>
            <person name="Zeng Q."/>
            <person name="Gargeya S."/>
            <person name="Fitzgerald M."/>
            <person name="Abouelleil A."/>
            <person name="Alvarado L."/>
            <person name="Chapman S.B."/>
            <person name="Gainer-Dewar J."/>
            <person name="Goldberg J."/>
            <person name="Griggs A."/>
            <person name="Gujja S."/>
            <person name="Hansen M."/>
            <person name="Howarth C."/>
            <person name="Imamovic A."/>
            <person name="Ireland A."/>
            <person name="Larimer J."/>
            <person name="McCowan C."/>
            <person name="Murphy C."/>
            <person name="Pearson M."/>
            <person name="Poon T.W."/>
            <person name="Priest M."/>
            <person name="Roberts A."/>
            <person name="Saif S."/>
            <person name="Shea T."/>
            <person name="Sykes S."/>
            <person name="Wortman J."/>
            <person name="Nusbaum C."/>
            <person name="Birren B."/>
        </authorList>
    </citation>
    <scope>NUCLEOTIDE SEQUENCE</scope>
    <source>
        <strain evidence="4">HDV247</strain>
    </source>
</reference>
<dbReference type="EMBL" id="JH650977">
    <property type="protein sequence ID" value="EXA35940.1"/>
    <property type="molecule type" value="Genomic_DNA"/>
</dbReference>
<dbReference type="EMBL" id="JH650975">
    <property type="protein sequence ID" value="EXA37044.1"/>
    <property type="molecule type" value="Genomic_DNA"/>
</dbReference>
<evidence type="ECO:0000313" key="2">
    <source>
        <dbReference type="EMBL" id="EXA31312.1"/>
    </source>
</evidence>
<organism evidence="4">
    <name type="scientific">Fusarium oxysporum f. sp. pisi HDV247</name>
    <dbReference type="NCBI Taxonomy" id="1080344"/>
    <lineage>
        <taxon>Eukaryota</taxon>
        <taxon>Fungi</taxon>
        <taxon>Dikarya</taxon>
        <taxon>Ascomycota</taxon>
        <taxon>Pezizomycotina</taxon>
        <taxon>Sordariomycetes</taxon>
        <taxon>Hypocreomycetidae</taxon>
        <taxon>Hypocreales</taxon>
        <taxon>Nectriaceae</taxon>
        <taxon>Fusarium</taxon>
        <taxon>Fusarium oxysporum species complex</taxon>
    </lineage>
</organism>
<dbReference type="EMBL" id="JH651007">
    <property type="protein sequence ID" value="EXA31788.1"/>
    <property type="molecule type" value="Genomic_DNA"/>
</dbReference>
<evidence type="ECO:0000313" key="5">
    <source>
        <dbReference type="EMBL" id="EXA34562.1"/>
    </source>
</evidence>
<reference evidence="4" key="1">
    <citation type="submission" date="2011-10" db="EMBL/GenBank/DDBJ databases">
        <title>The Genome Sequence of Fusarium oxysporum HDV247.</title>
        <authorList>
            <consortium name="The Broad Institute Genome Sequencing Platform"/>
            <person name="Ma L.-J."/>
            <person name="Gale L.R."/>
            <person name="Schwartz D.C."/>
            <person name="Zhou S."/>
            <person name="Corby-Kistler H."/>
            <person name="Young S.K."/>
            <person name="Zeng Q."/>
            <person name="Gargeya S."/>
            <person name="Fitzgerald M."/>
            <person name="Haas B."/>
            <person name="Abouelleil A."/>
            <person name="Alvarado L."/>
            <person name="Arachchi H.M."/>
            <person name="Berlin A."/>
            <person name="Brown A."/>
            <person name="Chapman S.B."/>
            <person name="Chen Z."/>
            <person name="Dunbar C."/>
            <person name="Freedman E."/>
            <person name="Gearin G."/>
            <person name="Goldberg J."/>
            <person name="Griggs A."/>
            <person name="Gujja S."/>
            <person name="Heiman D."/>
            <person name="Howarth C."/>
            <person name="Larson L."/>
            <person name="Lui A."/>
            <person name="MacDonald P.J.P."/>
            <person name="Montmayeur A."/>
            <person name="Murphy C."/>
            <person name="Neiman D."/>
            <person name="Pearson M."/>
            <person name="Priest M."/>
            <person name="Roberts A."/>
            <person name="Saif S."/>
            <person name="Shea T."/>
            <person name="Shenoy N."/>
            <person name="Sisk P."/>
            <person name="Stolte C."/>
            <person name="Sykes S."/>
            <person name="Wortman J."/>
            <person name="Nusbaum C."/>
            <person name="Birren B."/>
        </authorList>
    </citation>
    <scope>NUCLEOTIDE SEQUENCE [LARGE SCALE GENOMIC DNA]</scope>
    <source>
        <strain evidence="4">HDV247</strain>
    </source>
</reference>
<evidence type="ECO:0000256" key="1">
    <source>
        <dbReference type="SAM" id="MobiDB-lite"/>
    </source>
</evidence>
<evidence type="ECO:0000313" key="3">
    <source>
        <dbReference type="EMBL" id="EXA31313.1"/>
    </source>
</evidence>
<dbReference type="EMBL" id="JH651018">
    <property type="protein sequence ID" value="EXA31313.1"/>
    <property type="molecule type" value="Genomic_DNA"/>
</dbReference>
<evidence type="ECO:0000313" key="7">
    <source>
        <dbReference type="EMBL" id="EXA37044.1"/>
    </source>
</evidence>
<dbReference type="AlphaFoldDB" id="W9NGA1"/>
<protein>
    <submittedName>
        <fullName evidence="4">Uncharacterized protein</fullName>
    </submittedName>
</protein>
<evidence type="ECO:0000313" key="6">
    <source>
        <dbReference type="EMBL" id="EXA35940.1"/>
    </source>
</evidence>
<feature type="region of interest" description="Disordered" evidence="1">
    <location>
        <begin position="1"/>
        <end position="31"/>
    </location>
</feature>
<proteinExistence type="predicted"/>
<accession>W9NGA1</accession>
<gene>
    <name evidence="7" type="ORF">FOVG_11342</name>
    <name evidence="6" type="ORF">FOVG_13057</name>
    <name evidence="5" type="ORF">FOVG_14537</name>
    <name evidence="4" type="ORF">FOVG_16934</name>
    <name evidence="2" type="ORF">FOVG_17365</name>
    <name evidence="3" type="ORF">FOVG_17366</name>
</gene>
<dbReference type="EMBL" id="JH651018">
    <property type="protein sequence ID" value="EXA31312.1"/>
    <property type="molecule type" value="Genomic_DNA"/>
</dbReference>
<dbReference type="HOGENOM" id="CLU_3399433_0_0_1"/>
<dbReference type="EMBL" id="JH650981">
    <property type="protein sequence ID" value="EXA34562.1"/>
    <property type="molecule type" value="Genomic_DNA"/>
</dbReference>
<name>W9NGA1_FUSOX</name>